<evidence type="ECO:0008006" key="4">
    <source>
        <dbReference type="Google" id="ProtNLM"/>
    </source>
</evidence>
<dbReference type="Proteomes" id="UP000327118">
    <property type="component" value="Unassembled WGS sequence"/>
</dbReference>
<dbReference type="AlphaFoldDB" id="A0A5N6YZA9"/>
<gene>
    <name evidence="2" type="ORF">BDV28DRAFT_138595</name>
</gene>
<organism evidence="2 3">
    <name type="scientific">Aspergillus coremiiformis</name>
    <dbReference type="NCBI Taxonomy" id="138285"/>
    <lineage>
        <taxon>Eukaryota</taxon>
        <taxon>Fungi</taxon>
        <taxon>Dikarya</taxon>
        <taxon>Ascomycota</taxon>
        <taxon>Pezizomycotina</taxon>
        <taxon>Eurotiomycetes</taxon>
        <taxon>Eurotiomycetidae</taxon>
        <taxon>Eurotiales</taxon>
        <taxon>Aspergillaceae</taxon>
        <taxon>Aspergillus</taxon>
        <taxon>Aspergillus subgen. Circumdati</taxon>
    </lineage>
</organism>
<dbReference type="PANTHER" id="PTHR15410:SF2">
    <property type="entry name" value="HIRA-INTERACTING PROTEIN 3"/>
    <property type="match status" value="1"/>
</dbReference>
<keyword evidence="3" id="KW-1185">Reference proteome</keyword>
<reference evidence="3" key="1">
    <citation type="submission" date="2019-04" db="EMBL/GenBank/DDBJ databases">
        <title>Friends and foes A comparative genomics studyof 23 Aspergillus species from section Flavi.</title>
        <authorList>
            <consortium name="DOE Joint Genome Institute"/>
            <person name="Kjaerbolling I."/>
            <person name="Vesth T."/>
            <person name="Frisvad J.C."/>
            <person name="Nybo J.L."/>
            <person name="Theobald S."/>
            <person name="Kildgaard S."/>
            <person name="Isbrandt T."/>
            <person name="Kuo A."/>
            <person name="Sato A."/>
            <person name="Lyhne E.K."/>
            <person name="Kogle M.E."/>
            <person name="Wiebenga A."/>
            <person name="Kun R.S."/>
            <person name="Lubbers R.J."/>
            <person name="Makela M.R."/>
            <person name="Barry K."/>
            <person name="Chovatia M."/>
            <person name="Clum A."/>
            <person name="Daum C."/>
            <person name="Haridas S."/>
            <person name="He G."/>
            <person name="LaButti K."/>
            <person name="Lipzen A."/>
            <person name="Mondo S."/>
            <person name="Riley R."/>
            <person name="Salamov A."/>
            <person name="Simmons B.A."/>
            <person name="Magnuson J.K."/>
            <person name="Henrissat B."/>
            <person name="Mortensen U.H."/>
            <person name="Larsen T.O."/>
            <person name="Devries R.P."/>
            <person name="Grigoriev I.V."/>
            <person name="Machida M."/>
            <person name="Baker S.E."/>
            <person name="Andersen M.R."/>
        </authorList>
    </citation>
    <scope>NUCLEOTIDE SEQUENCE [LARGE SCALE GENOMIC DNA]</scope>
    <source>
        <strain evidence="3">CBS 553.77</strain>
    </source>
</reference>
<dbReference type="GO" id="GO:0005634">
    <property type="term" value="C:nucleus"/>
    <property type="evidence" value="ECO:0007669"/>
    <property type="project" value="TreeGrafter"/>
</dbReference>
<evidence type="ECO:0000313" key="2">
    <source>
        <dbReference type="EMBL" id="KAE8350712.1"/>
    </source>
</evidence>
<feature type="compositionally biased region" description="Basic and acidic residues" evidence="1">
    <location>
        <begin position="79"/>
        <end position="89"/>
    </location>
</feature>
<name>A0A5N6YZA9_9EURO</name>
<dbReference type="InterPro" id="IPR037647">
    <property type="entry name" value="HIRIP3"/>
</dbReference>
<dbReference type="EMBL" id="ML739208">
    <property type="protein sequence ID" value="KAE8350712.1"/>
    <property type="molecule type" value="Genomic_DNA"/>
</dbReference>
<accession>A0A5N6YZA9</accession>
<protein>
    <recommendedName>
        <fullName evidence="4">Transcriptional regulator</fullName>
    </recommendedName>
</protein>
<feature type="region of interest" description="Disordered" evidence="1">
    <location>
        <begin position="69"/>
        <end position="263"/>
    </location>
</feature>
<sequence>MAPRHRVMSDSDSDSDSDQSATPSVPSDNALEKALRHAVAKIYQSGKMEELTVKRVRIAAEKALGVEEGFFKASNAWKSRSDQVIKDEVEAQDQQAHASGSERDQQEPAPSPAKEVSSAKRTKLDKATTSRKRRKTSTSDPEGRSEGSAPPDEASEEEMKQPAKRQSEATPAKSAKGKSSKERDSEDSGAIEDDRQDTSLPQDAEEPKTDVKEDSESEMSVVLDEEPKPIRKRRKGATTEGAAQKGRKKATTAKGKEADLDPSQKKIKELQDLLVKCGIRKLWWRELAPYDTPKAKIGHLEEMLREAGMTGPWKGREAERKAMKIRERRELQADVMSCQAEVKLYGTGSGDEESGSGRPGRRLNRGRKHLAFLEDDGEETD</sequence>
<feature type="compositionally biased region" description="Basic residues" evidence="1">
    <location>
        <begin position="359"/>
        <end position="370"/>
    </location>
</feature>
<evidence type="ECO:0000313" key="3">
    <source>
        <dbReference type="Proteomes" id="UP000327118"/>
    </source>
</evidence>
<feature type="compositionally biased region" description="Basic and acidic residues" evidence="1">
    <location>
        <begin position="205"/>
        <end position="214"/>
    </location>
</feature>
<evidence type="ECO:0000256" key="1">
    <source>
        <dbReference type="SAM" id="MobiDB-lite"/>
    </source>
</evidence>
<feature type="compositionally biased region" description="Basic and acidic residues" evidence="1">
    <location>
        <begin position="254"/>
        <end position="263"/>
    </location>
</feature>
<feature type="region of interest" description="Disordered" evidence="1">
    <location>
        <begin position="345"/>
        <end position="381"/>
    </location>
</feature>
<dbReference type="OrthoDB" id="552755at2759"/>
<feature type="compositionally biased region" description="Basic and acidic residues" evidence="1">
    <location>
        <begin position="179"/>
        <end position="197"/>
    </location>
</feature>
<dbReference type="PANTHER" id="PTHR15410">
    <property type="entry name" value="HIRA-INTERACTING PROTEIN 3"/>
    <property type="match status" value="1"/>
</dbReference>
<feature type="compositionally biased region" description="Basic and acidic residues" evidence="1">
    <location>
        <begin position="157"/>
        <end position="167"/>
    </location>
</feature>
<feature type="region of interest" description="Disordered" evidence="1">
    <location>
        <begin position="1"/>
        <end position="31"/>
    </location>
</feature>
<proteinExistence type="predicted"/>